<dbReference type="Pfam" id="PF04014">
    <property type="entry name" value="MazE_antitoxin"/>
    <property type="match status" value="1"/>
</dbReference>
<dbReference type="PANTHER" id="PTHR40516">
    <property type="entry name" value="ANTITOXIN CHPS-RELATED"/>
    <property type="match status" value="1"/>
</dbReference>
<name>A0A2W4T330_9GAMM</name>
<dbReference type="EMBL" id="QJPH01000253">
    <property type="protein sequence ID" value="PZN81810.1"/>
    <property type="molecule type" value="Genomic_DNA"/>
</dbReference>
<evidence type="ECO:0000313" key="3">
    <source>
        <dbReference type="Proteomes" id="UP000249396"/>
    </source>
</evidence>
<evidence type="ECO:0000259" key="1">
    <source>
        <dbReference type="SMART" id="SM00966"/>
    </source>
</evidence>
<protein>
    <submittedName>
        <fullName evidence="2">PbsX family transcriptional regulator</fullName>
    </submittedName>
</protein>
<dbReference type="InterPro" id="IPR037914">
    <property type="entry name" value="SpoVT-AbrB_sf"/>
</dbReference>
<dbReference type="Proteomes" id="UP000249396">
    <property type="component" value="Unassembled WGS sequence"/>
</dbReference>
<dbReference type="AlphaFoldDB" id="A0A2W4T330"/>
<accession>A0A2W4T330</accession>
<gene>
    <name evidence="2" type="ORF">DM484_07565</name>
</gene>
<dbReference type="GO" id="GO:0097351">
    <property type="term" value="F:toxin sequestering activity"/>
    <property type="evidence" value="ECO:0007669"/>
    <property type="project" value="InterPro"/>
</dbReference>
<dbReference type="InterPro" id="IPR007159">
    <property type="entry name" value="SpoVT-AbrB_dom"/>
</dbReference>
<feature type="domain" description="SpoVT-AbrB" evidence="1">
    <location>
        <begin position="6"/>
        <end position="51"/>
    </location>
</feature>
<dbReference type="PANTHER" id="PTHR40516:SF1">
    <property type="entry name" value="ANTITOXIN CHPS-RELATED"/>
    <property type="match status" value="1"/>
</dbReference>
<reference evidence="2 3" key="1">
    <citation type="journal article" date="2018" name="Aquat. Microb. Ecol.">
        <title>Gammaproteobacterial methanotrophs dominate.</title>
        <authorList>
            <person name="Rissanen A.J."/>
            <person name="Saarenheimo J."/>
            <person name="Tiirola M."/>
            <person name="Peura S."/>
            <person name="Aalto S.L."/>
            <person name="Karvinen A."/>
            <person name="Nykanen H."/>
        </authorList>
    </citation>
    <scope>NUCLEOTIDE SEQUENCE [LARGE SCALE GENOMIC DNA]</scope>
    <source>
        <strain evidence="2">AMbin10</strain>
    </source>
</reference>
<dbReference type="GO" id="GO:0003677">
    <property type="term" value="F:DNA binding"/>
    <property type="evidence" value="ECO:0007669"/>
    <property type="project" value="InterPro"/>
</dbReference>
<proteinExistence type="predicted"/>
<organism evidence="2 3">
    <name type="scientific">Candidatus Methylumidiphilus alinenensis</name>
    <dbReference type="NCBI Taxonomy" id="2202197"/>
    <lineage>
        <taxon>Bacteria</taxon>
        <taxon>Pseudomonadati</taxon>
        <taxon>Pseudomonadota</taxon>
        <taxon>Gammaproteobacteria</taxon>
        <taxon>Methylococcales</taxon>
        <taxon>Candidatus Methylumidiphilus</taxon>
    </lineage>
</organism>
<dbReference type="InterPro" id="IPR039052">
    <property type="entry name" value="Antitox_PemI-like"/>
</dbReference>
<dbReference type="Gene3D" id="2.10.260.10">
    <property type="match status" value="1"/>
</dbReference>
<sequence length="79" mass="8528">MPTIVKKWGNSAAIRIPAPILEAAHIMLNQAVEVRVEAGRIVIDAVQGGYDLDALLANITPENRHQETDFGVPVGRELG</sequence>
<evidence type="ECO:0000313" key="2">
    <source>
        <dbReference type="EMBL" id="PZN81810.1"/>
    </source>
</evidence>
<comment type="caution">
    <text evidence="2">The sequence shown here is derived from an EMBL/GenBank/DDBJ whole genome shotgun (WGS) entry which is preliminary data.</text>
</comment>
<dbReference type="SUPFAM" id="SSF89447">
    <property type="entry name" value="AbrB/MazE/MraZ-like"/>
    <property type="match status" value="1"/>
</dbReference>
<dbReference type="SMART" id="SM00966">
    <property type="entry name" value="SpoVT_AbrB"/>
    <property type="match status" value="1"/>
</dbReference>